<accession>A0AAV8ZMQ9</accession>
<dbReference type="InterPro" id="IPR009057">
    <property type="entry name" value="Homeodomain-like_sf"/>
</dbReference>
<dbReference type="PANTHER" id="PTHR19303:SF74">
    <property type="entry name" value="POGO TRANSPOSABLE ELEMENT WITH KRAB DOMAIN"/>
    <property type="match status" value="1"/>
</dbReference>
<feature type="region of interest" description="Disordered" evidence="4">
    <location>
        <begin position="693"/>
        <end position="735"/>
    </location>
</feature>
<sequence length="815" mass="93455">MGRDKQKYTRFKYSEENLALALAAVKSGSMKLSDAARRFDVPKSTIHNKIKEKVPNIRKMGPAPILSTAEEDRLQNWILSKAKLGFPMHPNEVKDAVQKILKTIGRINPFVDDRPGNKWLHLFLKRNPNISKRNTEIISKSRASVTESAIREWFSELRTFLENENILDMMNDGSRIFNADETGVRTCTKSGWVLAPKNYKNLYEIASGPEKESITVLCNYSASGIAAPPMVVFPYKRVPKELALTVPEGWAIGRSDSGWMTAATFFEYVANVFYPWLVSTNIMFPVILFIDGHKSHYNLELYEFCVEKRIILYCLYPNATHILQPCDVSIFRPLKVNWREVCRIYRQKTNTSITRHNFCPLFKEAFEKTNRPDTIINGFKACGLYPLNANAVDYSKCISTRRGELFPKDTTEENNITIDDYTSALNVMKHFLGDATINSFNELLNNNNISNDDKDMYSFWKFCKLNTNQENLYPENEILPADENMPLALTESFLDNLPLEIDEILYEPPVENNVLQEIQVQDVILQLEGGNFLEHGRNEYMRSPNPNGELGQDNDTRLINVDNGDMGSDDAQVENGNAETEKECTDILHTILEAVFTIAEDKENKFYPPAGGVAEEQTQNGERSYKIKILSDIRVKIVKKADQIDESVWKEHMHWPKQGVESKKRTKRESMPFAITSGKWIEFQQEQERKKIEKEENIRKRKLDREQKKVAKEAKKPKTKTKTKKTKIKSPEKGSPSGGYNIGDYVVVNYEGANYPGLIKNVRNTEYEISVLHKTTKNRWKWPTPADQIWYQAEEVVKQISAPTASARGTFVVNI</sequence>
<dbReference type="Gene3D" id="1.10.10.60">
    <property type="entry name" value="Homeodomain-like"/>
    <property type="match status" value="1"/>
</dbReference>
<feature type="compositionally biased region" description="Basic residues" evidence="4">
    <location>
        <begin position="717"/>
        <end position="728"/>
    </location>
</feature>
<comment type="caution">
    <text evidence="6">The sequence shown here is derived from an EMBL/GenBank/DDBJ whole genome shotgun (WGS) entry which is preliminary data.</text>
</comment>
<gene>
    <name evidence="6" type="ORF">NQ314_004388</name>
</gene>
<dbReference type="SUPFAM" id="SSF46689">
    <property type="entry name" value="Homeodomain-like"/>
    <property type="match status" value="1"/>
</dbReference>
<dbReference type="GO" id="GO:0003677">
    <property type="term" value="F:DNA binding"/>
    <property type="evidence" value="ECO:0007669"/>
    <property type="project" value="UniProtKB-KW"/>
</dbReference>
<dbReference type="GO" id="GO:0005634">
    <property type="term" value="C:nucleus"/>
    <property type="evidence" value="ECO:0007669"/>
    <property type="project" value="UniProtKB-SubCell"/>
</dbReference>
<dbReference type="PROSITE" id="PS51253">
    <property type="entry name" value="HTH_CENPB"/>
    <property type="match status" value="1"/>
</dbReference>
<evidence type="ECO:0000256" key="3">
    <source>
        <dbReference type="ARBA" id="ARBA00023242"/>
    </source>
</evidence>
<organism evidence="6 7">
    <name type="scientific">Rhamnusium bicolor</name>
    <dbReference type="NCBI Taxonomy" id="1586634"/>
    <lineage>
        <taxon>Eukaryota</taxon>
        <taxon>Metazoa</taxon>
        <taxon>Ecdysozoa</taxon>
        <taxon>Arthropoda</taxon>
        <taxon>Hexapoda</taxon>
        <taxon>Insecta</taxon>
        <taxon>Pterygota</taxon>
        <taxon>Neoptera</taxon>
        <taxon>Endopterygota</taxon>
        <taxon>Coleoptera</taxon>
        <taxon>Polyphaga</taxon>
        <taxon>Cucujiformia</taxon>
        <taxon>Chrysomeloidea</taxon>
        <taxon>Cerambycidae</taxon>
        <taxon>Lepturinae</taxon>
        <taxon>Rhagiini</taxon>
        <taxon>Rhamnusium</taxon>
    </lineage>
</organism>
<evidence type="ECO:0000259" key="5">
    <source>
        <dbReference type="PROSITE" id="PS51253"/>
    </source>
</evidence>
<dbReference type="Pfam" id="PF03221">
    <property type="entry name" value="HTH_Tnp_Tc5"/>
    <property type="match status" value="1"/>
</dbReference>
<dbReference type="InterPro" id="IPR006600">
    <property type="entry name" value="HTH_CenpB_DNA-bd_dom"/>
</dbReference>
<dbReference type="EMBL" id="JANEYF010001280">
    <property type="protein sequence ID" value="KAJ8965087.1"/>
    <property type="molecule type" value="Genomic_DNA"/>
</dbReference>
<dbReference type="InterPro" id="IPR050863">
    <property type="entry name" value="CenT-Element_Derived"/>
</dbReference>
<dbReference type="Proteomes" id="UP001162156">
    <property type="component" value="Unassembled WGS sequence"/>
</dbReference>
<evidence type="ECO:0000313" key="7">
    <source>
        <dbReference type="Proteomes" id="UP001162156"/>
    </source>
</evidence>
<dbReference type="AlphaFoldDB" id="A0AAV8ZMQ9"/>
<name>A0AAV8ZMQ9_9CUCU</name>
<feature type="domain" description="HTH CENPB-type" evidence="5">
    <location>
        <begin position="58"/>
        <end position="133"/>
    </location>
</feature>
<dbReference type="Pfam" id="PF03184">
    <property type="entry name" value="DDE_1"/>
    <property type="match status" value="1"/>
</dbReference>
<keyword evidence="3" id="KW-0539">Nucleus</keyword>
<keyword evidence="2" id="KW-0238">DNA-binding</keyword>
<evidence type="ECO:0000256" key="1">
    <source>
        <dbReference type="ARBA" id="ARBA00004123"/>
    </source>
</evidence>
<dbReference type="InterPro" id="IPR004875">
    <property type="entry name" value="DDE_SF_endonuclease_dom"/>
</dbReference>
<protein>
    <recommendedName>
        <fullName evidence="5">HTH CENPB-type domain-containing protein</fullName>
    </recommendedName>
</protein>
<dbReference type="PANTHER" id="PTHR19303">
    <property type="entry name" value="TRANSPOSON"/>
    <property type="match status" value="1"/>
</dbReference>
<dbReference type="Pfam" id="PF05225">
    <property type="entry name" value="HTH_psq"/>
    <property type="match status" value="1"/>
</dbReference>
<dbReference type="InterPro" id="IPR007889">
    <property type="entry name" value="HTH_Psq"/>
</dbReference>
<comment type="subcellular location">
    <subcellularLocation>
        <location evidence="1">Nucleus</location>
    </subcellularLocation>
</comment>
<proteinExistence type="predicted"/>
<evidence type="ECO:0000256" key="4">
    <source>
        <dbReference type="SAM" id="MobiDB-lite"/>
    </source>
</evidence>
<feature type="compositionally biased region" description="Basic and acidic residues" evidence="4">
    <location>
        <begin position="693"/>
        <end position="716"/>
    </location>
</feature>
<keyword evidence="7" id="KW-1185">Reference proteome</keyword>
<reference evidence="6" key="1">
    <citation type="journal article" date="2023" name="Insect Mol. Biol.">
        <title>Genome sequencing provides insights into the evolution of gene families encoding plant cell wall-degrading enzymes in longhorned beetles.</title>
        <authorList>
            <person name="Shin N.R."/>
            <person name="Okamura Y."/>
            <person name="Kirsch R."/>
            <person name="Pauchet Y."/>
        </authorList>
    </citation>
    <scope>NUCLEOTIDE SEQUENCE</scope>
    <source>
        <strain evidence="6">RBIC_L_NR</strain>
    </source>
</reference>
<evidence type="ECO:0000313" key="6">
    <source>
        <dbReference type="EMBL" id="KAJ8965087.1"/>
    </source>
</evidence>
<evidence type="ECO:0000256" key="2">
    <source>
        <dbReference type="ARBA" id="ARBA00023125"/>
    </source>
</evidence>